<evidence type="ECO:0000256" key="1">
    <source>
        <dbReference type="ARBA" id="ARBA00004123"/>
    </source>
</evidence>
<evidence type="ECO:0000256" key="4">
    <source>
        <dbReference type="ARBA" id="ARBA00023242"/>
    </source>
</evidence>
<comment type="function">
    <text evidence="5">Involved in ribosomal large subunit assembly.</text>
</comment>
<dbReference type="Proteomes" id="UP000807025">
    <property type="component" value="Unassembled WGS sequence"/>
</dbReference>
<protein>
    <recommendedName>
        <fullName evidence="5">Ribosome biogenesis regulatory protein</fullName>
    </recommendedName>
</protein>
<comment type="similarity">
    <text evidence="2 5">Belongs to the RRS1 family.</text>
</comment>
<keyword evidence="8" id="KW-1185">Reference proteome</keyword>
<dbReference type="EMBL" id="MU154535">
    <property type="protein sequence ID" value="KAF9498819.1"/>
    <property type="molecule type" value="Genomic_DNA"/>
</dbReference>
<sequence>MDVSGLIASHAAKFQSVTVEKDTPPEVDVGFLIVTDPNSIDEESYNADLESHLQKLARDGTQALISKLFSLPTTSSPDGPVAQLPPPTTQIPRSKPLPKPKPPTKWERFAAAKGIQKKVREKKIWDEEKQEWVNRWGKDGKNKEKEEQWITEVPLNADVNFDPVKVARDARKERVAKNEKQQLQNVKRAQGTSSNTLEERKKQIERTVATTRISTASMGRFDKRLEGEKKLKGVKRKFDPAEAPADSERNASLALLNKMESDAKKTRREPDAQGSVLNVRKAVRFASKGRGALALAKDSGSKNRNAKGSRKGR</sequence>
<comment type="caution">
    <text evidence="7">The sequence shown here is derived from an EMBL/GenBank/DDBJ whole genome shotgun (WGS) entry which is preliminary data.</text>
</comment>
<dbReference type="OrthoDB" id="28455at2759"/>
<feature type="compositionally biased region" description="Pro residues" evidence="6">
    <location>
        <begin position="83"/>
        <end position="103"/>
    </location>
</feature>
<comment type="subcellular location">
    <subcellularLocation>
        <location evidence="1 5">Nucleus</location>
    </subcellularLocation>
</comment>
<evidence type="ECO:0000313" key="8">
    <source>
        <dbReference type="Proteomes" id="UP000807025"/>
    </source>
</evidence>
<reference evidence="7" key="1">
    <citation type="submission" date="2020-11" db="EMBL/GenBank/DDBJ databases">
        <authorList>
            <consortium name="DOE Joint Genome Institute"/>
            <person name="Ahrendt S."/>
            <person name="Riley R."/>
            <person name="Andreopoulos W."/>
            <person name="Labutti K."/>
            <person name="Pangilinan J."/>
            <person name="Ruiz-Duenas F.J."/>
            <person name="Barrasa J.M."/>
            <person name="Sanchez-Garcia M."/>
            <person name="Camarero S."/>
            <person name="Miyauchi S."/>
            <person name="Serrano A."/>
            <person name="Linde D."/>
            <person name="Babiker R."/>
            <person name="Drula E."/>
            <person name="Ayuso-Fernandez I."/>
            <person name="Pacheco R."/>
            <person name="Padilla G."/>
            <person name="Ferreira P."/>
            <person name="Barriuso J."/>
            <person name="Kellner H."/>
            <person name="Castanera R."/>
            <person name="Alfaro M."/>
            <person name="Ramirez L."/>
            <person name="Pisabarro A.G."/>
            <person name="Kuo A."/>
            <person name="Tritt A."/>
            <person name="Lipzen A."/>
            <person name="He G."/>
            <person name="Yan M."/>
            <person name="Ng V."/>
            <person name="Cullen D."/>
            <person name="Martin F."/>
            <person name="Rosso M.-N."/>
            <person name="Henrissat B."/>
            <person name="Hibbett D."/>
            <person name="Martinez A.T."/>
            <person name="Grigoriev I.V."/>
        </authorList>
    </citation>
    <scope>NUCLEOTIDE SEQUENCE</scope>
    <source>
        <strain evidence="7">ATCC 90797</strain>
    </source>
</reference>
<gene>
    <name evidence="7" type="ORF">BDN71DRAFT_1480944</name>
</gene>
<keyword evidence="4 5" id="KW-0539">Nucleus</keyword>
<evidence type="ECO:0000256" key="2">
    <source>
        <dbReference type="ARBA" id="ARBA00010077"/>
    </source>
</evidence>
<name>A0A9P6DI41_PLEER</name>
<dbReference type="AlphaFoldDB" id="A0A9P6DI41"/>
<feature type="region of interest" description="Disordered" evidence="6">
    <location>
        <begin position="288"/>
        <end position="313"/>
    </location>
</feature>
<evidence type="ECO:0000256" key="6">
    <source>
        <dbReference type="SAM" id="MobiDB-lite"/>
    </source>
</evidence>
<dbReference type="Pfam" id="PF04939">
    <property type="entry name" value="RRS1"/>
    <property type="match status" value="1"/>
</dbReference>
<feature type="region of interest" description="Disordered" evidence="6">
    <location>
        <begin position="173"/>
        <end position="204"/>
    </location>
</feature>
<dbReference type="InterPro" id="IPR007023">
    <property type="entry name" value="Ribosom_reg"/>
</dbReference>
<evidence type="ECO:0000313" key="7">
    <source>
        <dbReference type="EMBL" id="KAF9498819.1"/>
    </source>
</evidence>
<accession>A0A9P6DI41</accession>
<dbReference type="GO" id="GO:0005634">
    <property type="term" value="C:nucleus"/>
    <property type="evidence" value="ECO:0007669"/>
    <property type="project" value="UniProtKB-SubCell"/>
</dbReference>
<feature type="compositionally biased region" description="Basic residues" evidence="6">
    <location>
        <begin position="304"/>
        <end position="313"/>
    </location>
</feature>
<dbReference type="GO" id="GO:0042254">
    <property type="term" value="P:ribosome biogenesis"/>
    <property type="evidence" value="ECO:0007669"/>
    <property type="project" value="UniProtKB-KW"/>
</dbReference>
<feature type="region of interest" description="Disordered" evidence="6">
    <location>
        <begin position="70"/>
        <end position="105"/>
    </location>
</feature>
<evidence type="ECO:0000256" key="3">
    <source>
        <dbReference type="ARBA" id="ARBA00022517"/>
    </source>
</evidence>
<keyword evidence="3 5" id="KW-0690">Ribosome biogenesis</keyword>
<organism evidence="7 8">
    <name type="scientific">Pleurotus eryngii</name>
    <name type="common">Boletus of the steppes</name>
    <dbReference type="NCBI Taxonomy" id="5323"/>
    <lineage>
        <taxon>Eukaryota</taxon>
        <taxon>Fungi</taxon>
        <taxon>Dikarya</taxon>
        <taxon>Basidiomycota</taxon>
        <taxon>Agaricomycotina</taxon>
        <taxon>Agaricomycetes</taxon>
        <taxon>Agaricomycetidae</taxon>
        <taxon>Agaricales</taxon>
        <taxon>Pleurotineae</taxon>
        <taxon>Pleurotaceae</taxon>
        <taxon>Pleurotus</taxon>
    </lineage>
</organism>
<proteinExistence type="inferred from homology"/>
<feature type="compositionally biased region" description="Polar residues" evidence="6">
    <location>
        <begin position="181"/>
        <end position="196"/>
    </location>
</feature>
<evidence type="ECO:0000256" key="5">
    <source>
        <dbReference type="RuleBase" id="RU364132"/>
    </source>
</evidence>